<evidence type="ECO:0000313" key="1">
    <source>
        <dbReference type="EMBL" id="KAJ0013280.1"/>
    </source>
</evidence>
<dbReference type="Proteomes" id="UP001163603">
    <property type="component" value="Chromosome 13"/>
</dbReference>
<evidence type="ECO:0000313" key="2">
    <source>
        <dbReference type="Proteomes" id="UP001163603"/>
    </source>
</evidence>
<reference evidence="2" key="1">
    <citation type="journal article" date="2023" name="G3 (Bethesda)">
        <title>Genome assembly and association tests identify interacting loci associated with vigor, precocity, and sex in interspecific pistachio rootstocks.</title>
        <authorList>
            <person name="Palmer W."/>
            <person name="Jacygrad E."/>
            <person name="Sagayaradj S."/>
            <person name="Cavanaugh K."/>
            <person name="Han R."/>
            <person name="Bertier L."/>
            <person name="Beede B."/>
            <person name="Kafkas S."/>
            <person name="Golino D."/>
            <person name="Preece J."/>
            <person name="Michelmore R."/>
        </authorList>
    </citation>
    <scope>NUCLEOTIDE SEQUENCE [LARGE SCALE GENOMIC DNA]</scope>
</reference>
<keyword evidence="2" id="KW-1185">Reference proteome</keyword>
<protein>
    <submittedName>
        <fullName evidence="1">Uncharacterized protein</fullName>
    </submittedName>
</protein>
<organism evidence="1 2">
    <name type="scientific">Pistacia integerrima</name>
    <dbReference type="NCBI Taxonomy" id="434235"/>
    <lineage>
        <taxon>Eukaryota</taxon>
        <taxon>Viridiplantae</taxon>
        <taxon>Streptophyta</taxon>
        <taxon>Embryophyta</taxon>
        <taxon>Tracheophyta</taxon>
        <taxon>Spermatophyta</taxon>
        <taxon>Magnoliopsida</taxon>
        <taxon>eudicotyledons</taxon>
        <taxon>Gunneridae</taxon>
        <taxon>Pentapetalae</taxon>
        <taxon>rosids</taxon>
        <taxon>malvids</taxon>
        <taxon>Sapindales</taxon>
        <taxon>Anacardiaceae</taxon>
        <taxon>Pistacia</taxon>
    </lineage>
</organism>
<sequence length="353" mass="40099">MSTPEGETDITDEVRGTYGFVASTACYDKLDDEFVFERKQKAATGKISVECFTDKEIKIATNNYDQQNIITKEVIYSLYKGFLQDRPVSVMKFSPDFYDQAAFGINSIVFASQMGHKNILKLIGCCLESEVHILVFESVEYGTLANHIYRSCEPYFEPLLLTHRLKIVMELANAIAYLHFKFPRPIVFRMVSPATIVFNEKYVAKLCDFSNSISMPEGETHIEESKDRIIGIGGFFAPERFTTARFNEKVDVYSFGVLLLILLTGQRVDCHSSPETEDEDLSFLDLVKKYFGNNRLDEIVDPIIVGDGLCLEEKEKLQAFTELALKCVSESAEDRPTMIDVAKQLRQMYRSGT</sequence>
<name>A0ACC0XA42_9ROSI</name>
<proteinExistence type="predicted"/>
<comment type="caution">
    <text evidence="1">The sequence shown here is derived from an EMBL/GenBank/DDBJ whole genome shotgun (WGS) entry which is preliminary data.</text>
</comment>
<dbReference type="EMBL" id="CM047748">
    <property type="protein sequence ID" value="KAJ0013280.1"/>
    <property type="molecule type" value="Genomic_DNA"/>
</dbReference>
<gene>
    <name evidence="1" type="ORF">Pint_19843</name>
</gene>
<accession>A0ACC0XA42</accession>